<reference evidence="1" key="2">
    <citation type="submission" date="2021-04" db="EMBL/GenBank/DDBJ databases">
        <authorList>
            <person name="Gilroy R."/>
        </authorList>
    </citation>
    <scope>NUCLEOTIDE SEQUENCE</scope>
    <source>
        <strain evidence="1">687</strain>
    </source>
</reference>
<reference evidence="1" key="1">
    <citation type="journal article" date="2021" name="PeerJ">
        <title>Extensive microbial diversity within the chicken gut microbiome revealed by metagenomics and culture.</title>
        <authorList>
            <person name="Gilroy R."/>
            <person name="Ravi A."/>
            <person name="Getino M."/>
            <person name="Pursley I."/>
            <person name="Horton D.L."/>
            <person name="Alikhan N.F."/>
            <person name="Baker D."/>
            <person name="Gharbi K."/>
            <person name="Hall N."/>
            <person name="Watson M."/>
            <person name="Adriaenssens E.M."/>
            <person name="Foster-Nyarko E."/>
            <person name="Jarju S."/>
            <person name="Secka A."/>
            <person name="Antonio M."/>
            <person name="Oren A."/>
            <person name="Chaudhuri R.R."/>
            <person name="La Ragione R."/>
            <person name="Hildebrand F."/>
            <person name="Pallen M.J."/>
        </authorList>
    </citation>
    <scope>NUCLEOTIDE SEQUENCE</scope>
    <source>
        <strain evidence="1">687</strain>
    </source>
</reference>
<dbReference type="AlphaFoldDB" id="A0A9E2NRE6"/>
<comment type="caution">
    <text evidence="1">The sequence shown here is derived from an EMBL/GenBank/DDBJ whole genome shotgun (WGS) entry which is preliminary data.</text>
</comment>
<accession>A0A9E2NRE6</accession>
<organism evidence="1 2">
    <name type="scientific">Candidatus Anaerobiospirillum merdipullorum</name>
    <dbReference type="NCBI Taxonomy" id="2838450"/>
    <lineage>
        <taxon>Bacteria</taxon>
        <taxon>Pseudomonadati</taxon>
        <taxon>Pseudomonadota</taxon>
        <taxon>Gammaproteobacteria</taxon>
        <taxon>Aeromonadales</taxon>
        <taxon>Succinivibrionaceae</taxon>
        <taxon>Anaerobiospirillum</taxon>
    </lineage>
</organism>
<gene>
    <name evidence="1" type="ORF">IAA31_00740</name>
</gene>
<name>A0A9E2NRE6_9GAMM</name>
<dbReference type="EMBL" id="JAHLFG010000008">
    <property type="protein sequence ID" value="MBU3826008.1"/>
    <property type="molecule type" value="Genomic_DNA"/>
</dbReference>
<proteinExistence type="predicted"/>
<evidence type="ECO:0000313" key="1">
    <source>
        <dbReference type="EMBL" id="MBU3826008.1"/>
    </source>
</evidence>
<sequence>MEHNATKSALPADLHGQTLALEGDICALAQKLGIKLTQDKALEDKLGTSIDDALPPKLDELMALILAFGYELNATDPADKTTV</sequence>
<evidence type="ECO:0000313" key="2">
    <source>
        <dbReference type="Proteomes" id="UP000824150"/>
    </source>
</evidence>
<dbReference type="Proteomes" id="UP000824150">
    <property type="component" value="Unassembled WGS sequence"/>
</dbReference>
<protein>
    <submittedName>
        <fullName evidence="1">Uncharacterized protein</fullName>
    </submittedName>
</protein>